<organism evidence="1 2">
    <name type="scientific">Ralstonia phage RSF1</name>
    <dbReference type="NCBI Taxonomy" id="1689679"/>
    <lineage>
        <taxon>Viruses</taxon>
        <taxon>Duplodnaviria</taxon>
        <taxon>Heunggongvirae</taxon>
        <taxon>Uroviricota</taxon>
        <taxon>Caudoviricetes</taxon>
        <taxon>Chimalliviridae</taxon>
        <taxon>Chiangmaivirus</taxon>
        <taxon>Chiangmaivirus RSF1</taxon>
    </lineage>
</organism>
<reference evidence="1 2" key="1">
    <citation type="submission" date="2015-07" db="EMBL/GenBank/DDBJ databases">
        <title>Two Asian jumbo phage RSL2 and RSF1 infecting the phytopathogen Ralstonia solanacearum share common features related to the phi-KZ-like phages.</title>
        <authorList>
            <person name="Kawasaki T."/>
            <person name="Fujie M."/>
            <person name="Chatchawankanphanich O."/>
            <person name="Ogata H."/>
            <person name="Yamada T."/>
        </authorList>
    </citation>
    <scope>NUCLEOTIDE SEQUENCE [LARGE SCALE GENOMIC DNA]</scope>
    <source>
        <strain evidence="1 2">RSF1</strain>
    </source>
</reference>
<dbReference type="Proteomes" id="UP000202583">
    <property type="component" value="Segment"/>
</dbReference>
<name>A0A0K2QR18_9CAUD</name>
<accession>A0A0K2QR18</accession>
<proteinExistence type="predicted"/>
<protein>
    <submittedName>
        <fullName evidence="1">Uncharacterized protein</fullName>
    </submittedName>
</protein>
<keyword evidence="2" id="KW-1185">Reference proteome</keyword>
<dbReference type="EMBL" id="AP014927">
    <property type="protein sequence ID" value="BAS04998.1"/>
    <property type="molecule type" value="Genomic_DNA"/>
</dbReference>
<evidence type="ECO:0000313" key="2">
    <source>
        <dbReference type="Proteomes" id="UP000202583"/>
    </source>
</evidence>
<evidence type="ECO:0000313" key="1">
    <source>
        <dbReference type="EMBL" id="BAS04998.1"/>
    </source>
</evidence>
<dbReference type="KEGG" id="vg:26634667"/>
<dbReference type="OrthoDB" id="26311at10239"/>
<dbReference type="GeneID" id="26634667"/>
<sequence>MNEATLLSKEPVFHDEFKSREDVFEQFRIVDDPKYQILYAGYECQDYEGSSVVFGYDHEKKQFFEVYASHCSCYGLEDQWDPEYYESFEELMQIYGRDDWRPGYARKILYGLVD</sequence>
<dbReference type="RefSeq" id="YP_009208010.1">
    <property type="nucleotide sequence ID" value="NC_028899.1"/>
</dbReference>